<keyword evidence="1" id="KW-0732">Signal</keyword>
<dbReference type="RefSeq" id="WP_205088238.1">
    <property type="nucleotide sequence ID" value="NZ_JACJLA010000016.1"/>
</dbReference>
<reference evidence="2 3" key="1">
    <citation type="journal article" date="2021" name="Sci. Rep.">
        <title>The distribution of antibiotic resistance genes in chicken gut microbiota commensals.</title>
        <authorList>
            <person name="Juricova H."/>
            <person name="Matiasovicova J."/>
            <person name="Kubasova T."/>
            <person name="Cejkova D."/>
            <person name="Rychlik I."/>
        </authorList>
    </citation>
    <scope>NUCLEOTIDE SEQUENCE [LARGE SCALE GENOMIC DNA]</scope>
    <source>
        <strain evidence="2 3">An537</strain>
    </source>
</reference>
<dbReference type="EMBL" id="JACJLA010000016">
    <property type="protein sequence ID" value="MBM6913294.1"/>
    <property type="molecule type" value="Genomic_DNA"/>
</dbReference>
<gene>
    <name evidence="2" type="ORF">H6A01_08175</name>
</gene>
<evidence type="ECO:0000313" key="2">
    <source>
        <dbReference type="EMBL" id="MBM6913294.1"/>
    </source>
</evidence>
<comment type="caution">
    <text evidence="2">The sequence shown here is derived from an EMBL/GenBank/DDBJ whole genome shotgun (WGS) entry which is preliminary data.</text>
</comment>
<evidence type="ECO:0000256" key="1">
    <source>
        <dbReference type="SAM" id="SignalP"/>
    </source>
</evidence>
<sequence length="294" mass="31955">MHIQWKRLLLIGGVTTAIAAPAVWAADNDSARTIDLGAVMRGESTSVTAQESGLATLSDEGVTVRKLSRSDMSPIIKQVVDEYIGSVAAAHNTDKEKRSMQIAQMIANGDIDVYQLQKTKNDRHYTAWMVKARVTPDMLADAMAVKVKKYLPEGLQLGVLGGSLYALAGTTDNDGAWRLRPEVASVISQRLSEAWQNSDEALAAWQTMQTVKTGANSDTTVTLRDQEPVKLMHGQQYDTFVTGTRVQVHAKGILLPYYVGAAVAAAPQTPIAYLMITPDAERDVMSPLLTKLLK</sequence>
<feature type="signal peptide" evidence="1">
    <location>
        <begin position="1"/>
        <end position="25"/>
    </location>
</feature>
<proteinExistence type="predicted"/>
<organism evidence="2 3">
    <name type="scientific">Veillonella magna</name>
    <dbReference type="NCBI Taxonomy" id="464322"/>
    <lineage>
        <taxon>Bacteria</taxon>
        <taxon>Bacillati</taxon>
        <taxon>Bacillota</taxon>
        <taxon>Negativicutes</taxon>
        <taxon>Veillonellales</taxon>
        <taxon>Veillonellaceae</taxon>
        <taxon>Veillonella</taxon>
    </lineage>
</organism>
<accession>A0ABS2GJD1</accession>
<keyword evidence="3" id="KW-1185">Reference proteome</keyword>
<name>A0ABS2GJD1_9FIRM</name>
<feature type="chain" id="PRO_5046267669" evidence="1">
    <location>
        <begin position="26"/>
        <end position="294"/>
    </location>
</feature>
<protein>
    <submittedName>
        <fullName evidence="2">Uncharacterized protein</fullName>
    </submittedName>
</protein>
<evidence type="ECO:0000313" key="3">
    <source>
        <dbReference type="Proteomes" id="UP000707138"/>
    </source>
</evidence>
<dbReference type="Proteomes" id="UP000707138">
    <property type="component" value="Unassembled WGS sequence"/>
</dbReference>